<dbReference type="PATRIC" id="fig|1608419.3.peg.2196"/>
<keyword evidence="1" id="KW-0732">Signal</keyword>
<proteinExistence type="predicted"/>
<feature type="non-terminal residue" evidence="2">
    <location>
        <position position="92"/>
    </location>
</feature>
<reference evidence="2 3" key="1">
    <citation type="submission" date="2015-02" db="EMBL/GenBank/DDBJ databases">
        <authorList>
            <person name="Slaby B."/>
            <person name="Hentschel U."/>
        </authorList>
    </citation>
    <scope>NUCLEOTIDE SEQUENCE [LARGE SCALE GENOMIC DNA]</scope>
    <source>
        <strain evidence="2">15L</strain>
    </source>
</reference>
<name>A0A0G8AWN1_9SYNE</name>
<feature type="signal peptide" evidence="1">
    <location>
        <begin position="1"/>
        <end position="25"/>
    </location>
</feature>
<organism evidence="2 3">
    <name type="scientific">Candidatus Synechococcus spongiarum 15L</name>
    <dbReference type="NCBI Taxonomy" id="1608419"/>
    <lineage>
        <taxon>Bacteria</taxon>
        <taxon>Bacillati</taxon>
        <taxon>Cyanobacteriota</taxon>
        <taxon>Cyanophyceae</taxon>
        <taxon>Synechococcales</taxon>
        <taxon>Synechococcaceae</taxon>
        <taxon>Synechococcus</taxon>
    </lineage>
</organism>
<reference evidence="2 3" key="2">
    <citation type="submission" date="2015-05" db="EMBL/GenBank/DDBJ databases">
        <title>Lifestyle Evolution in Cyanobacterial Symbionts of Sponges.</title>
        <authorList>
            <person name="Burgsdorf I."/>
            <person name="Slaby B.M."/>
            <person name="Handley K.M."/>
            <person name="Haber M."/>
            <person name="Blom J."/>
            <person name="Marshall C.W."/>
            <person name="Gilbert J.A."/>
            <person name="Hentschel U."/>
            <person name="Steindler L."/>
        </authorList>
    </citation>
    <scope>NUCLEOTIDE SEQUENCE [LARGE SCALE GENOMIC DNA]</scope>
    <source>
        <strain evidence="2">15L</strain>
    </source>
</reference>
<comment type="caution">
    <text evidence="2">The sequence shown here is derived from an EMBL/GenBank/DDBJ whole genome shotgun (WGS) entry which is preliminary data.</text>
</comment>
<protein>
    <submittedName>
        <fullName evidence="2">Uncharacterized protein</fullName>
    </submittedName>
</protein>
<sequence>MNGFRRLGASLILAGLGIPLSPALAQTDGQFTLTGSFTYSYDQLQHGSTTFTAGSLEGGDIVSSSRGPLFPEGRTFLKACAVFSEESPGGLN</sequence>
<dbReference type="EMBL" id="JYFQ01000073">
    <property type="protein sequence ID" value="KKZ13715.1"/>
    <property type="molecule type" value="Genomic_DNA"/>
</dbReference>
<accession>A0A0G8AWN1</accession>
<dbReference type="Proteomes" id="UP000035037">
    <property type="component" value="Unassembled WGS sequence"/>
</dbReference>
<evidence type="ECO:0000313" key="3">
    <source>
        <dbReference type="Proteomes" id="UP000035037"/>
    </source>
</evidence>
<evidence type="ECO:0000313" key="2">
    <source>
        <dbReference type="EMBL" id="KKZ13715.1"/>
    </source>
</evidence>
<dbReference type="AlphaFoldDB" id="A0A0G8AWN1"/>
<feature type="chain" id="PRO_5002569394" evidence="1">
    <location>
        <begin position="26"/>
        <end position="92"/>
    </location>
</feature>
<gene>
    <name evidence="2" type="ORF">TQ37_03675</name>
</gene>
<evidence type="ECO:0000256" key="1">
    <source>
        <dbReference type="SAM" id="SignalP"/>
    </source>
</evidence>